<evidence type="ECO:0000313" key="2">
    <source>
        <dbReference type="Proteomes" id="UP000469890"/>
    </source>
</evidence>
<accession>A0A8H4BEK0</accession>
<dbReference type="AlphaFoldDB" id="A0A8H4BEK0"/>
<organism evidence="1 2">
    <name type="scientific">Mucor circinelloides f. lusitanicus</name>
    <name type="common">Mucor racemosus var. lusitanicus</name>
    <dbReference type="NCBI Taxonomy" id="29924"/>
    <lineage>
        <taxon>Eukaryota</taxon>
        <taxon>Fungi</taxon>
        <taxon>Fungi incertae sedis</taxon>
        <taxon>Mucoromycota</taxon>
        <taxon>Mucoromycotina</taxon>
        <taxon>Mucoromycetes</taxon>
        <taxon>Mucorales</taxon>
        <taxon>Mucorineae</taxon>
        <taxon>Mucoraceae</taxon>
        <taxon>Mucor</taxon>
    </lineage>
</organism>
<gene>
    <name evidence="1" type="ORF">FB192DRAFT_1381993</name>
</gene>
<comment type="caution">
    <text evidence="1">The sequence shown here is derived from an EMBL/GenBank/DDBJ whole genome shotgun (WGS) entry which is preliminary data.</text>
</comment>
<dbReference type="Proteomes" id="UP000469890">
    <property type="component" value="Unassembled WGS sequence"/>
</dbReference>
<protein>
    <submittedName>
        <fullName evidence="1">Uncharacterized protein</fullName>
    </submittedName>
</protein>
<reference evidence="1 2" key="1">
    <citation type="submission" date="2019-09" db="EMBL/GenBank/DDBJ databases">
        <authorList>
            <consortium name="DOE Joint Genome Institute"/>
            <person name="Mondo S.J."/>
            <person name="Navarro-Mendoza M.I."/>
            <person name="Perez-Arques C."/>
            <person name="Panchal S."/>
            <person name="Nicolas F.E."/>
            <person name="Ganguly P."/>
            <person name="Pangilinan J."/>
            <person name="Grigoriev I."/>
            <person name="Heitman J."/>
            <person name="Sanya K."/>
            <person name="Garre V."/>
        </authorList>
    </citation>
    <scope>NUCLEOTIDE SEQUENCE [LARGE SCALE GENOMIC DNA]</scope>
    <source>
        <strain evidence="1 2">MU402</strain>
    </source>
</reference>
<name>A0A8H4BEK0_MUCCL</name>
<proteinExistence type="predicted"/>
<dbReference type="EMBL" id="JAAECE010000005">
    <property type="protein sequence ID" value="KAF1800708.1"/>
    <property type="molecule type" value="Genomic_DNA"/>
</dbReference>
<evidence type="ECO:0000313" key="1">
    <source>
        <dbReference type="EMBL" id="KAF1800708.1"/>
    </source>
</evidence>
<sequence>MLRVTIYTCNPLALLLSTMAKTRWCDTLFFIWCGTWQSRTETSLSSFLFKEPFSISRWKHCMLVSIFGRLPTNHFAAFMPETCILIMKKYFGITIDTQPISN</sequence>